<evidence type="ECO:0000313" key="6">
    <source>
        <dbReference type="EMBL" id="QKL33150.1"/>
    </source>
</evidence>
<organism evidence="6 7">
    <name type="scientific">Streptococcus mitis</name>
    <dbReference type="NCBI Taxonomy" id="28037"/>
    <lineage>
        <taxon>Bacteria</taxon>
        <taxon>Bacillati</taxon>
        <taxon>Bacillota</taxon>
        <taxon>Bacilli</taxon>
        <taxon>Lactobacillales</taxon>
        <taxon>Streptococcaceae</taxon>
        <taxon>Streptococcus</taxon>
        <taxon>Streptococcus mitis group</taxon>
    </lineage>
</organism>
<dbReference type="Proteomes" id="UP000501099">
    <property type="component" value="Chromosome"/>
</dbReference>
<keyword evidence="2" id="KW-0805">Transcription regulation</keyword>
<evidence type="ECO:0000256" key="4">
    <source>
        <dbReference type="ARBA" id="ARBA00023163"/>
    </source>
</evidence>
<dbReference type="CDD" id="cd05466">
    <property type="entry name" value="PBP2_LTTR_substrate"/>
    <property type="match status" value="1"/>
</dbReference>
<evidence type="ECO:0000256" key="3">
    <source>
        <dbReference type="ARBA" id="ARBA00023125"/>
    </source>
</evidence>
<gene>
    <name evidence="6" type="ORF">M594_05425</name>
</gene>
<evidence type="ECO:0000313" key="7">
    <source>
        <dbReference type="Proteomes" id="UP000501099"/>
    </source>
</evidence>
<protein>
    <submittedName>
        <fullName evidence="6">LysR family transcriptional regulator</fullName>
    </submittedName>
</protein>
<dbReference type="InterPro" id="IPR000847">
    <property type="entry name" value="LysR_HTH_N"/>
</dbReference>
<keyword evidence="4" id="KW-0804">Transcription</keyword>
<sequence>MNLDWYYTFLVLSKHLNYRKASEELFLTEPTLHQQIKKLEKHLQVQLFETVGRNLTLTAVGREFIEIAENLIQTYEQSIQKIRLQNKKQQFHIEIAVSPYIATYLLPQFLQEFFQRYPDIDISVSVLNSHIEQAIETNTFDIGIDREVPYSKKIISEQICEGKIALFYPKTTVKCDELQLFKNYKILSDNHPVYWENLKKEIIELVPEADFTTINDITVTAKLIEMNQGISFLPLYLKKTFTDKIAHLETTTVTTPVSFTYLMSRKASKAITIFNNAFKDFILKEQNFNLRIKGH</sequence>
<dbReference type="PANTHER" id="PTHR30126">
    <property type="entry name" value="HTH-TYPE TRANSCRIPTIONAL REGULATOR"/>
    <property type="match status" value="1"/>
</dbReference>
<accession>A0A6M9EZN0</accession>
<dbReference type="PANTHER" id="PTHR30126:SF64">
    <property type="entry name" value="HTH-TYPE TRANSCRIPTIONAL REGULATOR CITR"/>
    <property type="match status" value="1"/>
</dbReference>
<evidence type="ECO:0000256" key="1">
    <source>
        <dbReference type="ARBA" id="ARBA00009437"/>
    </source>
</evidence>
<evidence type="ECO:0000256" key="2">
    <source>
        <dbReference type="ARBA" id="ARBA00023015"/>
    </source>
</evidence>
<feature type="domain" description="HTH lysR-type" evidence="5">
    <location>
        <begin position="1"/>
        <end position="58"/>
    </location>
</feature>
<dbReference type="SUPFAM" id="SSF53850">
    <property type="entry name" value="Periplasmic binding protein-like II"/>
    <property type="match status" value="1"/>
</dbReference>
<dbReference type="Gene3D" id="3.40.190.290">
    <property type="match status" value="1"/>
</dbReference>
<evidence type="ECO:0000259" key="5">
    <source>
        <dbReference type="PROSITE" id="PS50931"/>
    </source>
</evidence>
<dbReference type="PROSITE" id="PS50931">
    <property type="entry name" value="HTH_LYSR"/>
    <property type="match status" value="1"/>
</dbReference>
<dbReference type="AlphaFoldDB" id="A0A6M9EZN0"/>
<dbReference type="Pfam" id="PF00126">
    <property type="entry name" value="HTH_1"/>
    <property type="match status" value="1"/>
</dbReference>
<dbReference type="RefSeq" id="WP_173876165.1">
    <property type="nucleotide sequence ID" value="NZ_CP047883.1"/>
</dbReference>
<dbReference type="Gene3D" id="1.10.10.10">
    <property type="entry name" value="Winged helix-like DNA-binding domain superfamily/Winged helix DNA-binding domain"/>
    <property type="match status" value="1"/>
</dbReference>
<dbReference type="GO" id="GO:0003700">
    <property type="term" value="F:DNA-binding transcription factor activity"/>
    <property type="evidence" value="ECO:0007669"/>
    <property type="project" value="InterPro"/>
</dbReference>
<comment type="similarity">
    <text evidence="1">Belongs to the LysR transcriptional regulatory family.</text>
</comment>
<dbReference type="InterPro" id="IPR036390">
    <property type="entry name" value="WH_DNA-bd_sf"/>
</dbReference>
<proteinExistence type="inferred from homology"/>
<reference evidence="6 7" key="1">
    <citation type="submission" date="2020-01" db="EMBL/GenBank/DDBJ databases">
        <title>Complete genome sequence of the tetracycline resistane Streptococcus mitis isolate S022-V3-A4.</title>
        <authorList>
            <person name="Pinzauti D."/>
            <person name="Iannelli F."/>
            <person name="Pozzi G."/>
            <person name="Santoro F."/>
        </authorList>
    </citation>
    <scope>NUCLEOTIDE SEQUENCE [LARGE SCALE GENOMIC DNA]</scope>
    <source>
        <strain evidence="6 7">S022-V3-A4</strain>
    </source>
</reference>
<dbReference type="SUPFAM" id="SSF46785">
    <property type="entry name" value="Winged helix' DNA-binding domain"/>
    <property type="match status" value="1"/>
</dbReference>
<keyword evidence="3" id="KW-0238">DNA-binding</keyword>
<dbReference type="Pfam" id="PF03466">
    <property type="entry name" value="LysR_substrate"/>
    <property type="match status" value="1"/>
</dbReference>
<dbReference type="InterPro" id="IPR036388">
    <property type="entry name" value="WH-like_DNA-bd_sf"/>
</dbReference>
<name>A0A6M9EZN0_STRMT</name>
<dbReference type="GO" id="GO:0000976">
    <property type="term" value="F:transcription cis-regulatory region binding"/>
    <property type="evidence" value="ECO:0007669"/>
    <property type="project" value="TreeGrafter"/>
</dbReference>
<dbReference type="InterPro" id="IPR005119">
    <property type="entry name" value="LysR_subst-bd"/>
</dbReference>
<dbReference type="EMBL" id="CP047883">
    <property type="protein sequence ID" value="QKL33150.1"/>
    <property type="molecule type" value="Genomic_DNA"/>
</dbReference>